<dbReference type="SMART" id="SM00448">
    <property type="entry name" value="REC"/>
    <property type="match status" value="1"/>
</dbReference>
<dbReference type="InterPro" id="IPR000792">
    <property type="entry name" value="Tscrpt_reg_LuxR_C"/>
</dbReference>
<dbReference type="InterPro" id="IPR058245">
    <property type="entry name" value="NreC/VraR/RcsB-like_REC"/>
</dbReference>
<feature type="domain" description="Response regulatory" evidence="5">
    <location>
        <begin position="2"/>
        <end position="117"/>
    </location>
</feature>
<dbReference type="PRINTS" id="PR00038">
    <property type="entry name" value="HTHLUXR"/>
</dbReference>
<evidence type="ECO:0000313" key="6">
    <source>
        <dbReference type="EMBL" id="GAO40698.1"/>
    </source>
</evidence>
<keyword evidence="2" id="KW-0238">DNA-binding</keyword>
<dbReference type="SMART" id="SM00421">
    <property type="entry name" value="HTH_LUXR"/>
    <property type="match status" value="1"/>
</dbReference>
<dbReference type="CDD" id="cd17535">
    <property type="entry name" value="REC_NarL-like"/>
    <property type="match status" value="1"/>
</dbReference>
<feature type="modified residue" description="4-aspartylphosphate" evidence="3">
    <location>
        <position position="52"/>
    </location>
</feature>
<accession>A0A0E9MT96</accession>
<dbReference type="SUPFAM" id="SSF52172">
    <property type="entry name" value="CheY-like"/>
    <property type="match status" value="1"/>
</dbReference>
<dbReference type="InterPro" id="IPR036388">
    <property type="entry name" value="WH-like_DNA-bd_sf"/>
</dbReference>
<reference evidence="6 7" key="1">
    <citation type="submission" date="2015-04" db="EMBL/GenBank/DDBJ databases">
        <title>Whole genome shotgun sequence of Sphingomonas changbaiensis NBRC 104936.</title>
        <authorList>
            <person name="Katano-Makiyama Y."/>
            <person name="Hosoyama A."/>
            <person name="Hashimoto M."/>
            <person name="Noguchi M."/>
            <person name="Tsuchikane K."/>
            <person name="Ohji S."/>
            <person name="Yamazoe A."/>
            <person name="Ichikawa N."/>
            <person name="Kimura A."/>
            <person name="Fujita N."/>
        </authorList>
    </citation>
    <scope>NUCLEOTIDE SEQUENCE [LARGE SCALE GENOMIC DNA]</scope>
    <source>
        <strain evidence="6 7">NBRC 104936</strain>
    </source>
</reference>
<dbReference type="RefSeq" id="WP_046349483.1">
    <property type="nucleotide sequence ID" value="NZ_BBWU01000051.1"/>
</dbReference>
<dbReference type="InterPro" id="IPR016032">
    <property type="entry name" value="Sig_transdc_resp-reg_C-effctor"/>
</dbReference>
<dbReference type="Gene3D" id="3.40.50.2300">
    <property type="match status" value="1"/>
</dbReference>
<protein>
    <submittedName>
        <fullName evidence="6">Putative two-component response regulator</fullName>
    </submittedName>
</protein>
<dbReference type="PROSITE" id="PS50043">
    <property type="entry name" value="HTH_LUXR_2"/>
    <property type="match status" value="1"/>
</dbReference>
<keyword evidence="1 3" id="KW-0597">Phosphoprotein</keyword>
<dbReference type="InterPro" id="IPR001789">
    <property type="entry name" value="Sig_transdc_resp-reg_receiver"/>
</dbReference>
<dbReference type="InterPro" id="IPR051015">
    <property type="entry name" value="EvgA-like"/>
</dbReference>
<evidence type="ECO:0000259" key="5">
    <source>
        <dbReference type="PROSITE" id="PS50110"/>
    </source>
</evidence>
<dbReference type="OrthoDB" id="9814495at2"/>
<proteinExistence type="predicted"/>
<evidence type="ECO:0000256" key="2">
    <source>
        <dbReference type="ARBA" id="ARBA00023125"/>
    </source>
</evidence>
<dbReference type="PANTHER" id="PTHR45566">
    <property type="entry name" value="HTH-TYPE TRANSCRIPTIONAL REGULATOR YHJB-RELATED"/>
    <property type="match status" value="1"/>
</dbReference>
<dbReference type="Pfam" id="PF00072">
    <property type="entry name" value="Response_reg"/>
    <property type="match status" value="1"/>
</dbReference>
<dbReference type="AlphaFoldDB" id="A0A0E9MT96"/>
<name>A0A0E9MT96_9SPHN</name>
<dbReference type="SUPFAM" id="SSF46894">
    <property type="entry name" value="C-terminal effector domain of the bipartite response regulators"/>
    <property type="match status" value="1"/>
</dbReference>
<keyword evidence="7" id="KW-1185">Reference proteome</keyword>
<comment type="caution">
    <text evidence="6">The sequence shown here is derived from an EMBL/GenBank/DDBJ whole genome shotgun (WGS) entry which is preliminary data.</text>
</comment>
<organism evidence="6 7">
    <name type="scientific">Sphingomonas changbaiensis NBRC 104936</name>
    <dbReference type="NCBI Taxonomy" id="1219043"/>
    <lineage>
        <taxon>Bacteria</taxon>
        <taxon>Pseudomonadati</taxon>
        <taxon>Pseudomonadota</taxon>
        <taxon>Alphaproteobacteria</taxon>
        <taxon>Sphingomonadales</taxon>
        <taxon>Sphingomonadaceae</taxon>
        <taxon>Sphingomonas</taxon>
    </lineage>
</organism>
<dbReference type="GO" id="GO:0003677">
    <property type="term" value="F:DNA binding"/>
    <property type="evidence" value="ECO:0007669"/>
    <property type="project" value="UniProtKB-KW"/>
</dbReference>
<dbReference type="InterPro" id="IPR011006">
    <property type="entry name" value="CheY-like_superfamily"/>
</dbReference>
<sequence length="190" mass="20176">MRCLIADDHPLMRQALAATVRGAWPAVQLLEATNFPEAWTMAAQQPDLCLLDLAMPGAAPEEGVRRFRALAPHTRIVVMTGLEDARLAAQLDRIGIDCLVSKQLDPEALLAAIKAAMAGRPIDAPSAARLPPRQLEVLQLIAHGMTNKEIAVRLGIAPATVKVHVAALLGNLGASNRAKAVAQARSRGLV</sequence>
<gene>
    <name evidence="6" type="ORF">SCH01S_51_00290</name>
</gene>
<evidence type="ECO:0000313" key="7">
    <source>
        <dbReference type="Proteomes" id="UP000033202"/>
    </source>
</evidence>
<dbReference type="CDD" id="cd06170">
    <property type="entry name" value="LuxR_C_like"/>
    <property type="match status" value="1"/>
</dbReference>
<dbReference type="GO" id="GO:0006355">
    <property type="term" value="P:regulation of DNA-templated transcription"/>
    <property type="evidence" value="ECO:0007669"/>
    <property type="project" value="InterPro"/>
</dbReference>
<evidence type="ECO:0000259" key="4">
    <source>
        <dbReference type="PROSITE" id="PS50043"/>
    </source>
</evidence>
<dbReference type="PROSITE" id="PS50110">
    <property type="entry name" value="RESPONSE_REGULATORY"/>
    <property type="match status" value="1"/>
</dbReference>
<dbReference type="Gene3D" id="1.10.10.10">
    <property type="entry name" value="Winged helix-like DNA-binding domain superfamily/Winged helix DNA-binding domain"/>
    <property type="match status" value="1"/>
</dbReference>
<dbReference type="GO" id="GO:0000160">
    <property type="term" value="P:phosphorelay signal transduction system"/>
    <property type="evidence" value="ECO:0007669"/>
    <property type="project" value="InterPro"/>
</dbReference>
<evidence type="ECO:0000256" key="1">
    <source>
        <dbReference type="ARBA" id="ARBA00022553"/>
    </source>
</evidence>
<dbReference type="Pfam" id="PF00196">
    <property type="entry name" value="GerE"/>
    <property type="match status" value="1"/>
</dbReference>
<dbReference type="Proteomes" id="UP000033202">
    <property type="component" value="Unassembled WGS sequence"/>
</dbReference>
<evidence type="ECO:0000256" key="3">
    <source>
        <dbReference type="PROSITE-ProRule" id="PRU00169"/>
    </source>
</evidence>
<dbReference type="PANTHER" id="PTHR45566:SF2">
    <property type="entry name" value="NARL SUBFAMILY"/>
    <property type="match status" value="1"/>
</dbReference>
<dbReference type="STRING" id="1219043.SCH01S_51_00290"/>
<dbReference type="EMBL" id="BBWU01000051">
    <property type="protein sequence ID" value="GAO40698.1"/>
    <property type="molecule type" value="Genomic_DNA"/>
</dbReference>
<feature type="domain" description="HTH luxR-type" evidence="4">
    <location>
        <begin position="123"/>
        <end position="188"/>
    </location>
</feature>